<dbReference type="Proteomes" id="UP000184123">
    <property type="component" value="Unassembled WGS sequence"/>
</dbReference>
<dbReference type="Gene3D" id="3.40.50.1820">
    <property type="entry name" value="alpha/beta hydrolase"/>
    <property type="match status" value="1"/>
</dbReference>
<dbReference type="PANTHER" id="PTHR43798:SF33">
    <property type="entry name" value="HYDROLASE, PUTATIVE (AFU_ORTHOLOGUE AFUA_2G14860)-RELATED"/>
    <property type="match status" value="1"/>
</dbReference>
<dbReference type="EMBL" id="FRCA01000009">
    <property type="protein sequence ID" value="SHM56454.1"/>
    <property type="molecule type" value="Genomic_DNA"/>
</dbReference>
<sequence>MNVDITPDTLLHDTYLIDSDTVGIRLQLRRRRRSDMHRASSRNTLLLMHGATFPGESLFDVPVDGISFMDVLAMAGFDVWAVDVRGYGGSTRPAEMMAPTDANPPLTPARVAVRDLATAVDYILAENSIERLNLVAMSWGGSVAGIYASQHGERLEKLALVAPLWLSSRPLRIDAGQPLTAWRLARIDDFRQAWLAGVPVEHREALLPPGWFEQWAVVTNATDPEAPEPNTIRAPGGALQDTREHWLSDRPLYDPSAITAPVLLVHAEWDQDVRIDMMQDLFTRLDNAAYRRWIEIGRGTHMILMEPGRWQAFDAIVAFLREPNGTIREDGNMDR</sequence>
<keyword evidence="5" id="KW-1185">Reference proteome</keyword>
<reference evidence="3 4" key="1">
    <citation type="submission" date="2016-11" db="EMBL/GenBank/DDBJ databases">
        <authorList>
            <person name="Jaros S."/>
            <person name="Januszkiewicz K."/>
            <person name="Wedrychowicz H."/>
        </authorList>
    </citation>
    <scope>NUCLEOTIDE SEQUENCE [LARGE SCALE GENOMIC DNA]</scope>
    <source>
        <strain evidence="3 4">DSM 4740</strain>
    </source>
</reference>
<dbReference type="InterPro" id="IPR000073">
    <property type="entry name" value="AB_hydrolase_1"/>
</dbReference>
<gene>
    <name evidence="2" type="ORF">HCU01_24290</name>
    <name evidence="3" type="ORF">SAMN05660971_03307</name>
</gene>
<dbReference type="PANTHER" id="PTHR43798">
    <property type="entry name" value="MONOACYLGLYCEROL LIPASE"/>
    <property type="match status" value="1"/>
</dbReference>
<organism evidence="3 4">
    <name type="scientific">Halomonas cupida</name>
    <dbReference type="NCBI Taxonomy" id="44933"/>
    <lineage>
        <taxon>Bacteria</taxon>
        <taxon>Pseudomonadati</taxon>
        <taxon>Pseudomonadota</taxon>
        <taxon>Gammaproteobacteria</taxon>
        <taxon>Oceanospirillales</taxon>
        <taxon>Halomonadaceae</taxon>
        <taxon>Halomonas</taxon>
    </lineage>
</organism>
<reference evidence="2 5" key="2">
    <citation type="submission" date="2019-07" db="EMBL/GenBank/DDBJ databases">
        <title>Whole genome shotgun sequence of Halomonas cupida NBRC 102219.</title>
        <authorList>
            <person name="Hosoyama A."/>
            <person name="Uohara A."/>
            <person name="Ohji S."/>
            <person name="Ichikawa N."/>
        </authorList>
    </citation>
    <scope>NUCLEOTIDE SEQUENCE [LARGE SCALE GENOMIC DNA]</scope>
    <source>
        <strain evidence="2 5">NBRC 102219</strain>
    </source>
</reference>
<evidence type="ECO:0000313" key="3">
    <source>
        <dbReference type="EMBL" id="SHM56454.1"/>
    </source>
</evidence>
<dbReference type="Proteomes" id="UP000321726">
    <property type="component" value="Unassembled WGS sequence"/>
</dbReference>
<dbReference type="Pfam" id="PF00561">
    <property type="entry name" value="Abhydrolase_1"/>
    <property type="match status" value="1"/>
</dbReference>
<keyword evidence="3" id="KW-0378">Hydrolase</keyword>
<dbReference type="STRING" id="44933.SAMN05660971_03307"/>
<dbReference type="InterPro" id="IPR029058">
    <property type="entry name" value="AB_hydrolase_fold"/>
</dbReference>
<protein>
    <submittedName>
        <fullName evidence="2">Alpha/beta hydrolase</fullName>
    </submittedName>
    <submittedName>
        <fullName evidence="3">Lysophospholipase, alpha-beta hydrolase superfamily</fullName>
    </submittedName>
</protein>
<dbReference type="InterPro" id="IPR050266">
    <property type="entry name" value="AB_hydrolase_sf"/>
</dbReference>
<dbReference type="RefSeq" id="WP_073436318.1">
    <property type="nucleotide sequence ID" value="NZ_BJXU01000094.1"/>
</dbReference>
<dbReference type="GO" id="GO:0016020">
    <property type="term" value="C:membrane"/>
    <property type="evidence" value="ECO:0007669"/>
    <property type="project" value="TreeGrafter"/>
</dbReference>
<accession>A0A1M7JTY8</accession>
<evidence type="ECO:0000313" key="2">
    <source>
        <dbReference type="EMBL" id="GEN24480.1"/>
    </source>
</evidence>
<proteinExistence type="predicted"/>
<dbReference type="SUPFAM" id="SSF53474">
    <property type="entry name" value="alpha/beta-Hydrolases"/>
    <property type="match status" value="1"/>
</dbReference>
<feature type="domain" description="AB hydrolase-1" evidence="1">
    <location>
        <begin position="67"/>
        <end position="306"/>
    </location>
</feature>
<dbReference type="EMBL" id="BJXU01000094">
    <property type="protein sequence ID" value="GEN24480.1"/>
    <property type="molecule type" value="Genomic_DNA"/>
</dbReference>
<dbReference type="OrthoDB" id="9780134at2"/>
<dbReference type="AlphaFoldDB" id="A0A1M7JTY8"/>
<evidence type="ECO:0000313" key="5">
    <source>
        <dbReference type="Proteomes" id="UP000321726"/>
    </source>
</evidence>
<evidence type="ECO:0000259" key="1">
    <source>
        <dbReference type="Pfam" id="PF00561"/>
    </source>
</evidence>
<evidence type="ECO:0000313" key="4">
    <source>
        <dbReference type="Proteomes" id="UP000184123"/>
    </source>
</evidence>
<dbReference type="GO" id="GO:0016787">
    <property type="term" value="F:hydrolase activity"/>
    <property type="evidence" value="ECO:0007669"/>
    <property type="project" value="UniProtKB-KW"/>
</dbReference>
<name>A0A1M7JTY8_9GAMM</name>